<dbReference type="Proteomes" id="UP000536711">
    <property type="component" value="Unassembled WGS sequence"/>
</dbReference>
<keyword evidence="2" id="KW-1185">Reference proteome</keyword>
<evidence type="ECO:0000313" key="2">
    <source>
        <dbReference type="Proteomes" id="UP000536711"/>
    </source>
</evidence>
<proteinExistence type="predicted"/>
<dbReference type="OrthoDB" id="4999879at2759"/>
<protein>
    <submittedName>
        <fullName evidence="1">Uncharacterized protein</fullName>
    </submittedName>
</protein>
<evidence type="ECO:0000313" key="1">
    <source>
        <dbReference type="EMBL" id="KAF4432176.1"/>
    </source>
</evidence>
<comment type="caution">
    <text evidence="1">The sequence shown here is derived from an EMBL/GenBank/DDBJ whole genome shotgun (WGS) entry which is preliminary data.</text>
</comment>
<organism evidence="1 2">
    <name type="scientific">Fusarium acutatum</name>
    <dbReference type="NCBI Taxonomy" id="78861"/>
    <lineage>
        <taxon>Eukaryota</taxon>
        <taxon>Fungi</taxon>
        <taxon>Dikarya</taxon>
        <taxon>Ascomycota</taxon>
        <taxon>Pezizomycotina</taxon>
        <taxon>Sordariomycetes</taxon>
        <taxon>Hypocreomycetidae</taxon>
        <taxon>Hypocreales</taxon>
        <taxon>Nectriaceae</taxon>
        <taxon>Fusarium</taxon>
        <taxon>Fusarium fujikuroi species complex</taxon>
    </lineage>
</organism>
<name>A0A8H4JKE9_9HYPO</name>
<sequence>MFHTPLRPTSSRFTETPQSAIHLTTTMDNKTHVKKDSLSFQDLARQMRRPTIVTPTGLMPLGDASTLQKVPELKAIAIVAGDLLCSLRLESQDTPPRVLPLHHEFRCGGLQQSAKGQREAIFVVSTTYRVIFIGTVASPVTALTTLELIKEFNVFVGQLPKVSYEFKTQAVELTILQLLLLFVSQSTNLFVAPTNR</sequence>
<gene>
    <name evidence="1" type="ORF">FACUT_8442</name>
</gene>
<reference evidence="1 2" key="1">
    <citation type="submission" date="2020-01" db="EMBL/GenBank/DDBJ databases">
        <title>Identification and distribution of gene clusters putatively required for synthesis of sphingolipid metabolism inhibitors in phylogenetically diverse species of the filamentous fungus Fusarium.</title>
        <authorList>
            <person name="Kim H.-S."/>
            <person name="Busman M."/>
            <person name="Brown D.W."/>
            <person name="Divon H."/>
            <person name="Uhlig S."/>
            <person name="Proctor R.H."/>
        </authorList>
    </citation>
    <scope>NUCLEOTIDE SEQUENCE [LARGE SCALE GENOMIC DNA]</scope>
    <source>
        <strain evidence="1 2">NRRL 13308</strain>
    </source>
</reference>
<accession>A0A8H4JKE9</accession>
<dbReference type="EMBL" id="JAADJF010000237">
    <property type="protein sequence ID" value="KAF4432176.1"/>
    <property type="molecule type" value="Genomic_DNA"/>
</dbReference>
<dbReference type="AlphaFoldDB" id="A0A8H4JKE9"/>